<evidence type="ECO:0000313" key="3">
    <source>
        <dbReference type="EMBL" id="APC96467.1"/>
    </source>
</evidence>
<evidence type="ECO:0000256" key="1">
    <source>
        <dbReference type="SAM" id="Phobius"/>
    </source>
</evidence>
<feature type="transmembrane region" description="Helical" evidence="1">
    <location>
        <begin position="171"/>
        <end position="193"/>
    </location>
</feature>
<gene>
    <name evidence="3" type="ORF">KX01_1297</name>
</gene>
<organism evidence="3 4">
    <name type="scientific">Francisella frigiditurris</name>
    <dbReference type="NCBI Taxonomy" id="1542390"/>
    <lineage>
        <taxon>Bacteria</taxon>
        <taxon>Pseudomonadati</taxon>
        <taxon>Pseudomonadota</taxon>
        <taxon>Gammaproteobacteria</taxon>
        <taxon>Thiotrichales</taxon>
        <taxon>Francisellaceae</taxon>
        <taxon>Francisella</taxon>
    </lineage>
</organism>
<dbReference type="InterPro" id="IPR017732">
    <property type="entry name" value="T4/T6SS_DotU"/>
</dbReference>
<name>A0A1J0KS07_9GAMM</name>
<feature type="transmembrane region" description="Helical" evidence="1">
    <location>
        <begin position="109"/>
        <end position="128"/>
    </location>
</feature>
<dbReference type="InterPro" id="IPR038522">
    <property type="entry name" value="T4/T6SS_DotU_sf"/>
</dbReference>
<keyword evidence="4" id="KW-1185">Reference proteome</keyword>
<dbReference type="RefSeq" id="WP_071664199.1">
    <property type="nucleotide sequence ID" value="NZ_CP009654.1"/>
</dbReference>
<feature type="domain" description="Type IV / VI secretion system DotU" evidence="2">
    <location>
        <begin position="7"/>
        <end position="191"/>
    </location>
</feature>
<protein>
    <recommendedName>
        <fullName evidence="2">Type IV / VI secretion system DotU domain-containing protein</fullName>
    </recommendedName>
</protein>
<accession>A0A1J0KS07</accession>
<dbReference type="AlphaFoldDB" id="A0A1J0KS07"/>
<sequence>MEVKIVDLIRQILRSKKNIRDIEDISNIRKELIESLNQLDSLLYLNFMDERDYIMLAMTSVIDEFYSIETNKKNIYWDRVSLLFINEHSLGEKFYEIIDNVFLNKRMPYFVILTYYMCLSHGFVGKYYSEEKKYMLSVYKDKLLNILNEQYPIETVPITSILLKKNLKKRLFFTGAIICINVCLYMFIFYQLLT</sequence>
<keyword evidence="1" id="KW-0812">Transmembrane</keyword>
<keyword evidence="1" id="KW-0472">Membrane</keyword>
<dbReference type="Proteomes" id="UP000182521">
    <property type="component" value="Chromosome"/>
</dbReference>
<evidence type="ECO:0000313" key="4">
    <source>
        <dbReference type="Proteomes" id="UP000182521"/>
    </source>
</evidence>
<evidence type="ECO:0000259" key="2">
    <source>
        <dbReference type="Pfam" id="PF09850"/>
    </source>
</evidence>
<dbReference type="STRING" id="1542390.KX01_1297"/>
<dbReference type="OrthoDB" id="345640at2"/>
<dbReference type="Gene3D" id="1.25.40.590">
    <property type="entry name" value="Type IV / VI secretion system, DotU"/>
    <property type="match status" value="1"/>
</dbReference>
<dbReference type="EMBL" id="CP009654">
    <property type="protein sequence ID" value="APC96467.1"/>
    <property type="molecule type" value="Genomic_DNA"/>
</dbReference>
<dbReference type="KEGG" id="frc:KX01_1297"/>
<keyword evidence="1" id="KW-1133">Transmembrane helix</keyword>
<dbReference type="Pfam" id="PF09850">
    <property type="entry name" value="DotU"/>
    <property type="match status" value="1"/>
</dbReference>
<proteinExistence type="predicted"/>
<reference evidence="4" key="1">
    <citation type="submission" date="2014-10" db="EMBL/GenBank/DDBJ databases">
        <authorList>
            <person name="Kuske C.R."/>
            <person name="Challacombe J.F."/>
            <person name="Daligault H.E."/>
            <person name="Davenport K.W."/>
            <person name="Johnson S.L."/>
            <person name="Siddaramappa S."/>
            <person name="Petersen J.M."/>
        </authorList>
    </citation>
    <scope>NUCLEOTIDE SEQUENCE [LARGE SCALE GENOMIC DNA]</scope>
    <source>
        <strain evidence="4">CA97-1460</strain>
    </source>
</reference>